<dbReference type="Pfam" id="PF00011">
    <property type="entry name" value="HSP20"/>
    <property type="match status" value="1"/>
</dbReference>
<dbReference type="InterPro" id="IPR008978">
    <property type="entry name" value="HSP20-like_chaperone"/>
</dbReference>
<dbReference type="RefSeq" id="WP_101532099.1">
    <property type="nucleotide sequence ID" value="NZ_JBFHIU010000054.1"/>
</dbReference>
<name>A0A2N5XX32_9HYPH</name>
<keyword evidence="6" id="KW-1185">Reference proteome</keyword>
<comment type="caution">
    <text evidence="5">The sequence shown here is derived from an EMBL/GenBank/DDBJ whole genome shotgun (WGS) entry which is preliminary data.</text>
</comment>
<dbReference type="EMBL" id="PKUQ01000001">
    <property type="protein sequence ID" value="PLW79017.1"/>
    <property type="molecule type" value="Genomic_DNA"/>
</dbReference>
<dbReference type="OrthoDB" id="9810618at2"/>
<dbReference type="CDD" id="cd06470">
    <property type="entry name" value="ACD_IbpA-B_like"/>
    <property type="match status" value="1"/>
</dbReference>
<evidence type="ECO:0000259" key="4">
    <source>
        <dbReference type="PROSITE" id="PS01031"/>
    </source>
</evidence>
<dbReference type="PROSITE" id="PS01031">
    <property type="entry name" value="SHSP"/>
    <property type="match status" value="1"/>
</dbReference>
<sequence length="158" mass="17816">MRHMDFTPLYRSTIGFDKLFSMLDTVSAPDGGAPSYPPYNIERLAENSYRISMAVAGFTENELSIEVKENTLTVVGEKVEQETDEKDYLHRGIASRAFERQFQLADYMHVDGASMEHGLLHINLIRELPEAKKPRQIAIKGPDKETETDATVIEGSTH</sequence>
<reference evidence="5 6" key="1">
    <citation type="submission" date="2018-01" db="EMBL/GenBank/DDBJ databases">
        <title>The draft genome sequence of Cohaesibacter sp. H1304.</title>
        <authorList>
            <person name="Wang N.-N."/>
            <person name="Du Z.-J."/>
        </authorList>
    </citation>
    <scope>NUCLEOTIDE SEQUENCE [LARGE SCALE GENOMIC DNA]</scope>
    <source>
        <strain evidence="5 6">H1304</strain>
    </source>
</reference>
<dbReference type="PANTHER" id="PTHR47062:SF1">
    <property type="entry name" value="SMALL HEAT SHOCK PROTEIN IBPA"/>
    <property type="match status" value="1"/>
</dbReference>
<proteinExistence type="inferred from homology"/>
<dbReference type="SUPFAM" id="SSF49764">
    <property type="entry name" value="HSP20-like chaperones"/>
    <property type="match status" value="1"/>
</dbReference>
<protein>
    <submittedName>
        <fullName evidence="5">Molecular chaperone</fullName>
    </submittedName>
</protein>
<organism evidence="5 6">
    <name type="scientific">Cohaesibacter celericrescens</name>
    <dbReference type="NCBI Taxonomy" id="2067669"/>
    <lineage>
        <taxon>Bacteria</taxon>
        <taxon>Pseudomonadati</taxon>
        <taxon>Pseudomonadota</taxon>
        <taxon>Alphaproteobacteria</taxon>
        <taxon>Hyphomicrobiales</taxon>
        <taxon>Cohaesibacteraceae</taxon>
    </lineage>
</organism>
<keyword evidence="1" id="KW-0346">Stress response</keyword>
<gene>
    <name evidence="5" type="ORF">C0081_01940</name>
</gene>
<evidence type="ECO:0000256" key="1">
    <source>
        <dbReference type="ARBA" id="ARBA00023016"/>
    </source>
</evidence>
<evidence type="ECO:0000256" key="2">
    <source>
        <dbReference type="PROSITE-ProRule" id="PRU00285"/>
    </source>
</evidence>
<feature type="domain" description="SHSP" evidence="4">
    <location>
        <begin position="30"/>
        <end position="142"/>
    </location>
</feature>
<evidence type="ECO:0000313" key="5">
    <source>
        <dbReference type="EMBL" id="PLW79017.1"/>
    </source>
</evidence>
<comment type="similarity">
    <text evidence="2 3">Belongs to the small heat shock protein (HSP20) family.</text>
</comment>
<dbReference type="AlphaFoldDB" id="A0A2N5XX32"/>
<accession>A0A2N5XX32</accession>
<dbReference type="PANTHER" id="PTHR47062">
    <property type="match status" value="1"/>
</dbReference>
<dbReference type="InterPro" id="IPR002068">
    <property type="entry name" value="A-crystallin/Hsp20_dom"/>
</dbReference>
<dbReference type="Proteomes" id="UP000234881">
    <property type="component" value="Unassembled WGS sequence"/>
</dbReference>
<dbReference type="InterPro" id="IPR037913">
    <property type="entry name" value="ACD_IbpA/B"/>
</dbReference>
<evidence type="ECO:0000313" key="6">
    <source>
        <dbReference type="Proteomes" id="UP000234881"/>
    </source>
</evidence>
<dbReference type="Gene3D" id="2.60.40.790">
    <property type="match status" value="1"/>
</dbReference>
<evidence type="ECO:0000256" key="3">
    <source>
        <dbReference type="RuleBase" id="RU003616"/>
    </source>
</evidence>